<reference evidence="1" key="2">
    <citation type="journal article" date="2015" name="Fish Shellfish Immunol.">
        <title>Early steps in the European eel (Anguilla anguilla)-Vibrio vulnificus interaction in the gills: Role of the RtxA13 toxin.</title>
        <authorList>
            <person name="Callol A."/>
            <person name="Pajuelo D."/>
            <person name="Ebbesson L."/>
            <person name="Teles M."/>
            <person name="MacKenzie S."/>
            <person name="Amaro C."/>
        </authorList>
    </citation>
    <scope>NUCLEOTIDE SEQUENCE</scope>
</reference>
<proteinExistence type="predicted"/>
<dbReference type="EMBL" id="GBXM01047964">
    <property type="protein sequence ID" value="JAH60613.1"/>
    <property type="molecule type" value="Transcribed_RNA"/>
</dbReference>
<sequence>MNMNLETRYCIIAWPDSNVAHINAMEYRYQLCFSQGRPILKVIVCLVTEICIMFQSSITLRIVTSVS</sequence>
<reference evidence="1" key="1">
    <citation type="submission" date="2014-11" db="EMBL/GenBank/DDBJ databases">
        <authorList>
            <person name="Amaro Gonzalez C."/>
        </authorList>
    </citation>
    <scope>NUCLEOTIDE SEQUENCE</scope>
</reference>
<name>A0A0E9U6L5_ANGAN</name>
<accession>A0A0E9U6L5</accession>
<evidence type="ECO:0000313" key="1">
    <source>
        <dbReference type="EMBL" id="JAH60613.1"/>
    </source>
</evidence>
<protein>
    <submittedName>
        <fullName evidence="1">Uncharacterized protein</fullName>
    </submittedName>
</protein>
<dbReference type="AlphaFoldDB" id="A0A0E9U6L5"/>
<organism evidence="1">
    <name type="scientific">Anguilla anguilla</name>
    <name type="common">European freshwater eel</name>
    <name type="synonym">Muraena anguilla</name>
    <dbReference type="NCBI Taxonomy" id="7936"/>
    <lineage>
        <taxon>Eukaryota</taxon>
        <taxon>Metazoa</taxon>
        <taxon>Chordata</taxon>
        <taxon>Craniata</taxon>
        <taxon>Vertebrata</taxon>
        <taxon>Euteleostomi</taxon>
        <taxon>Actinopterygii</taxon>
        <taxon>Neopterygii</taxon>
        <taxon>Teleostei</taxon>
        <taxon>Anguilliformes</taxon>
        <taxon>Anguillidae</taxon>
        <taxon>Anguilla</taxon>
    </lineage>
</organism>